<keyword evidence="14" id="KW-1185">Reference proteome</keyword>
<evidence type="ECO:0000259" key="11">
    <source>
        <dbReference type="Pfam" id="PF06333"/>
    </source>
</evidence>
<feature type="compositionally biased region" description="Polar residues" evidence="10">
    <location>
        <begin position="479"/>
        <end position="489"/>
    </location>
</feature>
<feature type="domain" description="Mediator complex subunit Med13 C-terminal" evidence="11">
    <location>
        <begin position="1649"/>
        <end position="1748"/>
    </location>
</feature>
<dbReference type="InterPro" id="IPR041285">
    <property type="entry name" value="MID_MedPIWI"/>
</dbReference>
<comment type="subcellular location">
    <subcellularLocation>
        <location evidence="1 9">Nucleus</location>
    </subcellularLocation>
</comment>
<feature type="region of interest" description="Disordered" evidence="10">
    <location>
        <begin position="661"/>
        <end position="689"/>
    </location>
</feature>
<feature type="compositionally biased region" description="Low complexity" evidence="10">
    <location>
        <begin position="674"/>
        <end position="687"/>
    </location>
</feature>
<dbReference type="InterPro" id="IPR009401">
    <property type="entry name" value="Med13_C"/>
</dbReference>
<feature type="non-terminal residue" evidence="13">
    <location>
        <position position="2032"/>
    </location>
</feature>
<reference evidence="13 14" key="1">
    <citation type="journal article" date="2021" name="Nat. Plants">
        <title>The Taxus genome provides insights into paclitaxel biosynthesis.</title>
        <authorList>
            <person name="Xiong X."/>
            <person name="Gou J."/>
            <person name="Liao Q."/>
            <person name="Li Y."/>
            <person name="Zhou Q."/>
            <person name="Bi G."/>
            <person name="Li C."/>
            <person name="Du R."/>
            <person name="Wang X."/>
            <person name="Sun T."/>
            <person name="Guo L."/>
            <person name="Liang H."/>
            <person name="Lu P."/>
            <person name="Wu Y."/>
            <person name="Zhang Z."/>
            <person name="Ro D.K."/>
            <person name="Shang Y."/>
            <person name="Huang S."/>
            <person name="Yan J."/>
        </authorList>
    </citation>
    <scope>NUCLEOTIDE SEQUENCE [LARGE SCALE GENOMIC DNA]</scope>
    <source>
        <strain evidence="13">Ta-2019</strain>
    </source>
</reference>
<feature type="compositionally biased region" description="Polar residues" evidence="10">
    <location>
        <begin position="957"/>
        <end position="974"/>
    </location>
</feature>
<keyword evidence="5 9" id="KW-0805">Transcription regulation</keyword>
<keyword evidence="4 9" id="KW-0678">Repressor</keyword>
<comment type="similarity">
    <text evidence="2 9">Belongs to the Mediator complex subunit 13 family.</text>
</comment>
<evidence type="ECO:0000256" key="10">
    <source>
        <dbReference type="SAM" id="MobiDB-lite"/>
    </source>
</evidence>
<keyword evidence="7 9" id="KW-0804">Transcription</keyword>
<dbReference type="Pfam" id="PF06333">
    <property type="entry name" value="Med13_C"/>
    <property type="match status" value="1"/>
</dbReference>
<gene>
    <name evidence="13" type="ORF">KI387_013429</name>
</gene>
<feature type="compositionally biased region" description="Low complexity" evidence="10">
    <location>
        <begin position="431"/>
        <end position="459"/>
    </location>
</feature>
<dbReference type="Proteomes" id="UP000824469">
    <property type="component" value="Unassembled WGS sequence"/>
</dbReference>
<sequence>GGLQQVSWFQFLPSETDIGTLREKSAKIDEWKDAATFLVLSAHTHLQNEGLLSTWTNSFVGPWDPSQGIHNPGKNDMNRQEIFFHAKIIYRIKKMFLNVILTDEKIKLWLFLPGHQSNISASAQVAVSGLKVVGAGLWSAPGDSEDVAVAFSQALRNRIERAFRGLPYMRFGDVFVKCQSFGQDKISFRKPLSTCEFIFSASEEAIFVHVVISAKRVRALSSDDIEGVLRQHSLSNGAEEKLAVFVAPHGMRGRLTGCCPSDLVRQLHQSKMKASNDFSVASPPYHFSQCSYGKIRGQNCYAEVSLGCIAGRARKPTQVISNVNKNGSKQDAIDIPSSNMLMKDERKQGCEDYVQLVERTFIYPVEAVLIPMMPIVLARTLLRRCWLRDWAGTSWLENSLLADMSCTSSTISGSTFCITDGKRSLESSWIGSNGWQQQNSPNSSSSSSSSTGSTTSSSDSDLEAGIGSGELEADADSLVSKQSHLTSADQMDMDGSKCLQGGKRGRSSATELISEAATAKSARKGDSVGPEALGLGGEKSATGTLRSGGTLTEPNTVGVSSTTAAAARSPWDWPDDDRSMGMEIQTVLAEFGDFGDFFEDDTLAFGEPPDTAESFMLSLADCGDGVVSPDARGLDASDQMLLPVLDFSSLDGFSQETEMVKEDAEKECYKDARSSQAGSQSSGLSSGEVDSLPKAEAMMMFAPEYTPVETSRSELASSIFRCPYIPDSRKTQYIQSNSNGYVYSATPPPSPCIESSDQKSGCAGIGNHTCKIKDDTDIQIELKKHYMHVHSGKKLYEKPLSAHSNTSVVLKREMAFPSLSGSVSSKLGMPIQLQKSENDLGAGGFFMLPRTVLATEIECAMLQAAMCRIRHVLLSSSNIVRLSSNRLTVGTLPDRLPNTSHFPETNMLSGNVPVKQEPKKKECIPVRIAGDADEEMHDGPRTAPVGVWRPVGAPKASKSSHVTTNENARSSPYNASEEESAVSNTYKQPLHELLDAMPFLVQQASASTDISLDGDCGDGPFAWLAFQEQQRRRFSCGPAMIHAGCGGSLATCHFLDGSGVELIDPLVSDVSAAAALSLLQSDVKTVFKIAFGDANSDGPLSIIDWCRGRVQLGESGHAGESSSGECAPNDSKEATSTVTVTIGEPITPPQCSVVGSLNLKGPGLQQIDNQISEMQRGSKNWGIETLSMSEGMRLDDSSQRRTTQDSESELQMGLSRDRPTLMTLSVPALLAGYQDDWLKTSFSALQLWEKAPLEPYALPKPVAYYVICPSIDPLLSASADFFQQLSTVYEACKLGSHAPVNIGGQMCFNSGKWASSGIVPLECPQQFQKTVYNLSFIGSINDYLVTLEKGWDVSSFRKSLVKAIKSLPIGANSSGNQKDTDNGPFTVLYVICPFADPASVLQTLVEACTSLGGIVNPPDKERRLLTYSHVGKSLNCATTIDETLNLNVPTLFGFSVPKLVLQVLTAETILKASRPSVTELVTLKEIAFTVYGKARRIPRYAPVCDTLQTATLVRARTGAVHMSSSVTGFWKDCGITRATGGSPSLSRDNSLDTGCLRSGAWDNSWQTRHGESTTCDLSGAGESISQDDVRYLFEPLFILAEPGSLNQGVSLLMTGTTTPDSLRSVSDDASASTQPSTASVLGDIGSSIVTGPSLHCCYGWTEDWQWLVCVWTDARGELLDVHIFPFGGISGRQDTKGLESLFIQVLQQGCRLLSVAPDVGGSRPRSLVIARIGCFYELECQEWQKAISVVGGNEMKKWPVQLRRFAPDGTSASGGGSAHQQQEINLIHDRTLPPSPSTSSIYGTHSKTSTFIKGSLGQPNTRKQVMSGHSQEVSKGAFHWVQNISLVGLCIDHSLQLVSPAEMASLGGNQGASLGISSSVDGLNSVNSHVSTTLSNLFVPSHSVHFFPPMPLQLPTCLTSESPPLAHLLHSKGFAFPFATGFVVSKATPSIRKDSIQRVAKDEWPSTLMVNLVDYYGGTNTIPASQQVSMTSETIGKSKQNRPVIEVKDYQAEAHLVLEFVAAELHALSWLS</sequence>
<evidence type="ECO:0000256" key="8">
    <source>
        <dbReference type="ARBA" id="ARBA00023242"/>
    </source>
</evidence>
<dbReference type="Pfam" id="PF18296">
    <property type="entry name" value="MID_MedPIWI"/>
    <property type="match status" value="1"/>
</dbReference>
<feature type="region of interest" description="Disordered" evidence="10">
    <location>
        <begin position="1188"/>
        <end position="1212"/>
    </location>
</feature>
<feature type="compositionally biased region" description="Basic and acidic residues" evidence="10">
    <location>
        <begin position="1192"/>
        <end position="1204"/>
    </location>
</feature>
<evidence type="ECO:0000313" key="14">
    <source>
        <dbReference type="Proteomes" id="UP000824469"/>
    </source>
</evidence>
<feature type="non-terminal residue" evidence="13">
    <location>
        <position position="1"/>
    </location>
</feature>
<feature type="compositionally biased region" description="Basic and acidic residues" evidence="10">
    <location>
        <begin position="661"/>
        <end position="673"/>
    </location>
</feature>
<dbReference type="PANTHER" id="PTHR48249">
    <property type="entry name" value="MEDIATOR OF RNA POLYMERASE II TRANSCRIPTION SUBUNIT 13"/>
    <property type="match status" value="1"/>
</dbReference>
<evidence type="ECO:0000256" key="9">
    <source>
        <dbReference type="RuleBase" id="RU364134"/>
    </source>
</evidence>
<comment type="subunit">
    <text evidence="9">Component of the Mediator complex.</text>
</comment>
<evidence type="ECO:0000256" key="2">
    <source>
        <dbReference type="ARBA" id="ARBA00009354"/>
    </source>
</evidence>
<feature type="region of interest" description="Disordered" evidence="10">
    <location>
        <begin position="933"/>
        <end position="980"/>
    </location>
</feature>
<keyword evidence="8 9" id="KW-0539">Nucleus</keyword>
<dbReference type="InterPro" id="IPR051139">
    <property type="entry name" value="Mediator_complx_sub13"/>
</dbReference>
<accession>A0AA38CL89</accession>
<evidence type="ECO:0000256" key="3">
    <source>
        <dbReference type="ARBA" id="ARBA00019618"/>
    </source>
</evidence>
<feature type="domain" description="MID" evidence="12">
    <location>
        <begin position="1260"/>
        <end position="1496"/>
    </location>
</feature>
<dbReference type="PANTHER" id="PTHR48249:SF3">
    <property type="entry name" value="MEDIATOR OF RNA POLYMERASE II TRANSCRIPTION SUBUNIT 13"/>
    <property type="match status" value="1"/>
</dbReference>
<proteinExistence type="inferred from homology"/>
<keyword evidence="6 9" id="KW-0010">Activator</keyword>
<evidence type="ECO:0000256" key="4">
    <source>
        <dbReference type="ARBA" id="ARBA00022491"/>
    </source>
</evidence>
<comment type="function">
    <text evidence="9">Component of the Mediator complex, a coactivator involved in regulated transcription of nearly all RNA polymerase II-dependent genes. Mediator functions as a bridge to convey information from gene-specific regulatory proteins to the basal RNA polymerase II transcription machinery. Mediator is recruited to promoters by direct interactions with regulatory proteins and serves as a scaffold for the assembly of a functional preinitiation complex with RNA polymerase II and the general transcription factors.</text>
</comment>
<dbReference type="EMBL" id="JAHRHJ020000009">
    <property type="protein sequence ID" value="KAH9301846.1"/>
    <property type="molecule type" value="Genomic_DNA"/>
</dbReference>
<evidence type="ECO:0000256" key="6">
    <source>
        <dbReference type="ARBA" id="ARBA00023159"/>
    </source>
</evidence>
<feature type="region of interest" description="Disordered" evidence="10">
    <location>
        <begin position="431"/>
        <end position="576"/>
    </location>
</feature>
<evidence type="ECO:0000256" key="7">
    <source>
        <dbReference type="ARBA" id="ARBA00023163"/>
    </source>
</evidence>
<dbReference type="GO" id="GO:0003713">
    <property type="term" value="F:transcription coactivator activity"/>
    <property type="evidence" value="ECO:0007669"/>
    <property type="project" value="TreeGrafter"/>
</dbReference>
<protein>
    <recommendedName>
        <fullName evidence="3 9">Mediator of RNA polymerase II transcription subunit 13</fullName>
    </recommendedName>
</protein>
<feature type="region of interest" description="Disordered" evidence="10">
    <location>
        <begin position="1114"/>
        <end position="1133"/>
    </location>
</feature>
<dbReference type="OMA" id="ADSMACH"/>
<feature type="compositionally biased region" description="Low complexity" evidence="10">
    <location>
        <begin position="1114"/>
        <end position="1125"/>
    </location>
</feature>
<comment type="caution">
    <text evidence="13">The sequence shown here is derived from an EMBL/GenBank/DDBJ whole genome shotgun (WGS) entry which is preliminary data.</text>
</comment>
<organism evidence="13 14">
    <name type="scientific">Taxus chinensis</name>
    <name type="common">Chinese yew</name>
    <name type="synonym">Taxus wallichiana var. chinensis</name>
    <dbReference type="NCBI Taxonomy" id="29808"/>
    <lineage>
        <taxon>Eukaryota</taxon>
        <taxon>Viridiplantae</taxon>
        <taxon>Streptophyta</taxon>
        <taxon>Embryophyta</taxon>
        <taxon>Tracheophyta</taxon>
        <taxon>Spermatophyta</taxon>
        <taxon>Pinopsida</taxon>
        <taxon>Pinidae</taxon>
        <taxon>Conifers II</taxon>
        <taxon>Cupressales</taxon>
        <taxon>Taxaceae</taxon>
        <taxon>Taxus</taxon>
    </lineage>
</organism>
<feature type="compositionally biased region" description="Polar residues" evidence="10">
    <location>
        <begin position="541"/>
        <end position="559"/>
    </location>
</feature>
<evidence type="ECO:0000259" key="12">
    <source>
        <dbReference type="Pfam" id="PF18296"/>
    </source>
</evidence>
<dbReference type="GO" id="GO:0016592">
    <property type="term" value="C:mediator complex"/>
    <property type="evidence" value="ECO:0007669"/>
    <property type="project" value="InterPro"/>
</dbReference>
<name>A0AA38CL89_TAXCH</name>
<evidence type="ECO:0000313" key="13">
    <source>
        <dbReference type="EMBL" id="KAH9301846.1"/>
    </source>
</evidence>
<evidence type="ECO:0000256" key="5">
    <source>
        <dbReference type="ARBA" id="ARBA00023015"/>
    </source>
</evidence>
<evidence type="ECO:0000256" key="1">
    <source>
        <dbReference type="ARBA" id="ARBA00004123"/>
    </source>
</evidence>
<dbReference type="GO" id="GO:0045944">
    <property type="term" value="P:positive regulation of transcription by RNA polymerase II"/>
    <property type="evidence" value="ECO:0007669"/>
    <property type="project" value="TreeGrafter"/>
</dbReference>